<dbReference type="PANTHER" id="PTHR33710">
    <property type="entry name" value="BNAC02G09200D PROTEIN"/>
    <property type="match status" value="1"/>
</dbReference>
<dbReference type="Proteomes" id="UP001058974">
    <property type="component" value="Chromosome 6"/>
</dbReference>
<feature type="region of interest" description="Disordered" evidence="1">
    <location>
        <begin position="1"/>
        <end position="28"/>
    </location>
</feature>
<gene>
    <name evidence="2" type="ORF">KIW84_060292</name>
</gene>
<name>A0A9D4W1X8_PEA</name>
<sequence>MWQRREEEKTRENKGYDSKQTTRGGVGESTPHTIMKIIIWNYRGLGNPRAVRASLRLISLENPNVLFLMETQLKQEELCSIQHKNGFHFCHGMNCSGKGRDRAGDLAILWDDTKNMTITYFSINHVSDSIMEEKDDQKGFFNGVYGFPEEQNKRRTSTSTQLFWSRQVLDLCQLVDLGFEGYPFTWSNGQMDKENIQCHLDKGFAKDNFINSLCPIRVLHPSRFGSDHATINIVLEAPLEDSSRKHVHLFKFEEVWSRDPRCGDLLGKLWNEAGARGHQKMKEIQKIEDSSREYKVGEMSKEIKRIETLLKDDSNWSADEDDLSHYKALEDVCQVVQGKSNGAQVSCCKAQFTTLEFKEAISQMHALKPPGPDGLPALFFSSKNTGILLELMLESWCWRFS</sequence>
<reference evidence="2 3" key="1">
    <citation type="journal article" date="2022" name="Nat. Genet.">
        <title>Improved pea reference genome and pan-genome highlight genomic features and evolutionary characteristics.</title>
        <authorList>
            <person name="Yang T."/>
            <person name="Liu R."/>
            <person name="Luo Y."/>
            <person name="Hu S."/>
            <person name="Wang D."/>
            <person name="Wang C."/>
            <person name="Pandey M.K."/>
            <person name="Ge S."/>
            <person name="Xu Q."/>
            <person name="Li N."/>
            <person name="Li G."/>
            <person name="Huang Y."/>
            <person name="Saxena R.K."/>
            <person name="Ji Y."/>
            <person name="Li M."/>
            <person name="Yan X."/>
            <person name="He Y."/>
            <person name="Liu Y."/>
            <person name="Wang X."/>
            <person name="Xiang C."/>
            <person name="Varshney R.K."/>
            <person name="Ding H."/>
            <person name="Gao S."/>
            <person name="Zong X."/>
        </authorList>
    </citation>
    <scope>NUCLEOTIDE SEQUENCE [LARGE SCALE GENOMIC DNA]</scope>
    <source>
        <strain evidence="2 3">cv. Zhongwan 6</strain>
    </source>
</reference>
<accession>A0A9D4W1X8</accession>
<dbReference type="Gene3D" id="3.60.10.10">
    <property type="entry name" value="Endonuclease/exonuclease/phosphatase"/>
    <property type="match status" value="1"/>
</dbReference>
<dbReference type="PANTHER" id="PTHR33710:SF71">
    <property type="entry name" value="ENDONUCLEASE_EXONUCLEASE_PHOSPHATASE DOMAIN-CONTAINING PROTEIN"/>
    <property type="match status" value="1"/>
</dbReference>
<evidence type="ECO:0000313" key="2">
    <source>
        <dbReference type="EMBL" id="KAI5393094.1"/>
    </source>
</evidence>
<keyword evidence="3" id="KW-1185">Reference proteome</keyword>
<dbReference type="InterPro" id="IPR036691">
    <property type="entry name" value="Endo/exonu/phosph_ase_sf"/>
</dbReference>
<dbReference type="SUPFAM" id="SSF56219">
    <property type="entry name" value="DNase I-like"/>
    <property type="match status" value="1"/>
</dbReference>
<evidence type="ECO:0000256" key="1">
    <source>
        <dbReference type="SAM" id="MobiDB-lite"/>
    </source>
</evidence>
<evidence type="ECO:0000313" key="3">
    <source>
        <dbReference type="Proteomes" id="UP001058974"/>
    </source>
</evidence>
<protein>
    <recommendedName>
        <fullName evidence="4">Endonuclease/exonuclease/phosphatase domain-containing protein</fullName>
    </recommendedName>
</protein>
<proteinExistence type="predicted"/>
<dbReference type="AlphaFoldDB" id="A0A9D4W1X8"/>
<organism evidence="2 3">
    <name type="scientific">Pisum sativum</name>
    <name type="common">Garden pea</name>
    <name type="synonym">Lathyrus oleraceus</name>
    <dbReference type="NCBI Taxonomy" id="3888"/>
    <lineage>
        <taxon>Eukaryota</taxon>
        <taxon>Viridiplantae</taxon>
        <taxon>Streptophyta</taxon>
        <taxon>Embryophyta</taxon>
        <taxon>Tracheophyta</taxon>
        <taxon>Spermatophyta</taxon>
        <taxon>Magnoliopsida</taxon>
        <taxon>eudicotyledons</taxon>
        <taxon>Gunneridae</taxon>
        <taxon>Pentapetalae</taxon>
        <taxon>rosids</taxon>
        <taxon>fabids</taxon>
        <taxon>Fabales</taxon>
        <taxon>Fabaceae</taxon>
        <taxon>Papilionoideae</taxon>
        <taxon>50 kb inversion clade</taxon>
        <taxon>NPAAA clade</taxon>
        <taxon>Hologalegina</taxon>
        <taxon>IRL clade</taxon>
        <taxon>Fabeae</taxon>
        <taxon>Lathyrus</taxon>
    </lineage>
</organism>
<dbReference type="Gramene" id="Psat06G0029200-T1">
    <property type="protein sequence ID" value="KAI5393094.1"/>
    <property type="gene ID" value="KIW84_060292"/>
</dbReference>
<comment type="caution">
    <text evidence="2">The sequence shown here is derived from an EMBL/GenBank/DDBJ whole genome shotgun (WGS) entry which is preliminary data.</text>
</comment>
<evidence type="ECO:0008006" key="4">
    <source>
        <dbReference type="Google" id="ProtNLM"/>
    </source>
</evidence>
<feature type="compositionally biased region" description="Basic and acidic residues" evidence="1">
    <location>
        <begin position="1"/>
        <end position="17"/>
    </location>
</feature>
<dbReference type="EMBL" id="JAMSHJ010000006">
    <property type="protein sequence ID" value="KAI5393094.1"/>
    <property type="molecule type" value="Genomic_DNA"/>
</dbReference>